<proteinExistence type="predicted"/>
<sequence>MRVELLLGIVCAATACARFPPPNETLANSMASIRGAEEAGAAQVPKAALSLQLAREQLDKAKALLKDGENELAHSMALRATNDAELANALAREEKARAEAKKAQREVDAVAGDSK</sequence>
<feature type="domain" description="DUF4398" evidence="2">
    <location>
        <begin position="25"/>
        <end position="103"/>
    </location>
</feature>
<protein>
    <submittedName>
        <fullName evidence="3">DUF4398 domain-containing protein</fullName>
    </submittedName>
</protein>
<organism evidence="3 4">
    <name type="scientific">Nannocystis radixulma</name>
    <dbReference type="NCBI Taxonomy" id="2995305"/>
    <lineage>
        <taxon>Bacteria</taxon>
        <taxon>Pseudomonadati</taxon>
        <taxon>Myxococcota</taxon>
        <taxon>Polyangia</taxon>
        <taxon>Nannocystales</taxon>
        <taxon>Nannocystaceae</taxon>
        <taxon>Nannocystis</taxon>
    </lineage>
</organism>
<name>A0ABT5BNB9_9BACT</name>
<evidence type="ECO:0000313" key="3">
    <source>
        <dbReference type="EMBL" id="MDC0675675.1"/>
    </source>
</evidence>
<evidence type="ECO:0000313" key="4">
    <source>
        <dbReference type="Proteomes" id="UP001217838"/>
    </source>
</evidence>
<keyword evidence="1" id="KW-0175">Coiled coil</keyword>
<evidence type="ECO:0000256" key="1">
    <source>
        <dbReference type="SAM" id="Coils"/>
    </source>
</evidence>
<dbReference type="EMBL" id="JAQNDN010000028">
    <property type="protein sequence ID" value="MDC0675675.1"/>
    <property type="molecule type" value="Genomic_DNA"/>
</dbReference>
<evidence type="ECO:0000259" key="2">
    <source>
        <dbReference type="Pfam" id="PF14346"/>
    </source>
</evidence>
<feature type="coiled-coil region" evidence="1">
    <location>
        <begin position="51"/>
        <end position="113"/>
    </location>
</feature>
<dbReference type="Pfam" id="PF14346">
    <property type="entry name" value="DUF4398"/>
    <property type="match status" value="1"/>
</dbReference>
<dbReference type="InterPro" id="IPR025511">
    <property type="entry name" value="DUF4398"/>
</dbReference>
<dbReference type="PROSITE" id="PS51257">
    <property type="entry name" value="PROKAR_LIPOPROTEIN"/>
    <property type="match status" value="1"/>
</dbReference>
<reference evidence="3 4" key="1">
    <citation type="submission" date="2022-11" db="EMBL/GenBank/DDBJ databases">
        <title>Minimal conservation of predation-associated metabolite biosynthetic gene clusters underscores biosynthetic potential of Myxococcota including descriptions for ten novel species: Archangium lansinium sp. nov., Myxococcus landrumus sp. nov., Nannocystis bai.</title>
        <authorList>
            <person name="Ahearne A."/>
            <person name="Stevens C."/>
            <person name="Dowd S."/>
        </authorList>
    </citation>
    <scope>NUCLEOTIDE SEQUENCE [LARGE SCALE GENOMIC DNA]</scope>
    <source>
        <strain evidence="3 4">NCELM</strain>
    </source>
</reference>
<accession>A0ABT5BNB9</accession>
<dbReference type="RefSeq" id="WP_272011033.1">
    <property type="nucleotide sequence ID" value="NZ_JAQNDN010000028.1"/>
</dbReference>
<dbReference type="Proteomes" id="UP001217838">
    <property type="component" value="Unassembled WGS sequence"/>
</dbReference>
<keyword evidence="4" id="KW-1185">Reference proteome</keyword>
<comment type="caution">
    <text evidence="3">The sequence shown here is derived from an EMBL/GenBank/DDBJ whole genome shotgun (WGS) entry which is preliminary data.</text>
</comment>
<dbReference type="Gene3D" id="1.20.1270.390">
    <property type="match status" value="1"/>
</dbReference>
<gene>
    <name evidence="3" type="ORF">POL58_48555</name>
</gene>